<dbReference type="AlphaFoldDB" id="A0A835HU09"/>
<evidence type="ECO:0000256" key="2">
    <source>
        <dbReference type="ARBA" id="ARBA00011073"/>
    </source>
</evidence>
<comment type="similarity">
    <text evidence="2">Belongs to the peptidase S8 family.</text>
</comment>
<dbReference type="InterPro" id="IPR012334">
    <property type="entry name" value="Pectin_lyas_fold"/>
</dbReference>
<dbReference type="SUPFAM" id="SSF51126">
    <property type="entry name" value="Pectin lyase-like"/>
    <property type="match status" value="1"/>
</dbReference>
<evidence type="ECO:0000259" key="6">
    <source>
        <dbReference type="Pfam" id="PF01095"/>
    </source>
</evidence>
<dbReference type="Pfam" id="PF01095">
    <property type="entry name" value="Pectinesterase"/>
    <property type="match status" value="1"/>
</dbReference>
<comment type="caution">
    <text evidence="8">The sequence shown here is derived from an EMBL/GenBank/DDBJ whole genome shotgun (WGS) entry which is preliminary data.</text>
</comment>
<dbReference type="UniPathway" id="UPA00545">
    <property type="reaction ID" value="UER00823"/>
</dbReference>
<dbReference type="InterPro" id="IPR011050">
    <property type="entry name" value="Pectin_lyase_fold/virulence"/>
</dbReference>
<dbReference type="InterPro" id="IPR000070">
    <property type="entry name" value="Pectinesterase_cat"/>
</dbReference>
<dbReference type="InterPro" id="IPR045051">
    <property type="entry name" value="SBT"/>
</dbReference>
<keyword evidence="9" id="KW-1185">Reference proteome</keyword>
<evidence type="ECO:0000256" key="1">
    <source>
        <dbReference type="ARBA" id="ARBA00005184"/>
    </source>
</evidence>
<dbReference type="GO" id="GO:0030599">
    <property type="term" value="F:pectinesterase activity"/>
    <property type="evidence" value="ECO:0007669"/>
    <property type="project" value="InterPro"/>
</dbReference>
<organism evidence="8 9">
    <name type="scientific">Coptis chinensis</name>
    <dbReference type="NCBI Taxonomy" id="261450"/>
    <lineage>
        <taxon>Eukaryota</taxon>
        <taxon>Viridiplantae</taxon>
        <taxon>Streptophyta</taxon>
        <taxon>Embryophyta</taxon>
        <taxon>Tracheophyta</taxon>
        <taxon>Spermatophyta</taxon>
        <taxon>Magnoliopsida</taxon>
        <taxon>Ranunculales</taxon>
        <taxon>Ranunculaceae</taxon>
        <taxon>Coptidoideae</taxon>
        <taxon>Coptis</taxon>
    </lineage>
</organism>
<comment type="pathway">
    <text evidence="1">Glycan metabolism; pectin degradation; 2-dehydro-3-deoxy-D-gluconate from pectin: step 1/5.</text>
</comment>
<evidence type="ECO:0000313" key="8">
    <source>
        <dbReference type="EMBL" id="KAF9604654.1"/>
    </source>
</evidence>
<evidence type="ECO:0008006" key="10">
    <source>
        <dbReference type="Google" id="ProtNLM"/>
    </source>
</evidence>
<proteinExistence type="inferred from homology"/>
<reference evidence="8 9" key="1">
    <citation type="submission" date="2020-10" db="EMBL/GenBank/DDBJ databases">
        <title>The Coptis chinensis genome and diversification of protoberbering-type alkaloids.</title>
        <authorList>
            <person name="Wang B."/>
            <person name="Shu S."/>
            <person name="Song C."/>
            <person name="Liu Y."/>
        </authorList>
    </citation>
    <scope>NUCLEOTIDE SEQUENCE [LARGE SCALE GENOMIC DNA]</scope>
    <source>
        <strain evidence="8">HL-2020</strain>
        <tissue evidence="8">Leaf</tissue>
    </source>
</reference>
<evidence type="ECO:0000256" key="3">
    <source>
        <dbReference type="ARBA" id="ARBA00022729"/>
    </source>
</evidence>
<evidence type="ECO:0000259" key="7">
    <source>
        <dbReference type="Pfam" id="PF17766"/>
    </source>
</evidence>
<evidence type="ECO:0000313" key="9">
    <source>
        <dbReference type="Proteomes" id="UP000631114"/>
    </source>
</evidence>
<dbReference type="GO" id="GO:0042545">
    <property type="term" value="P:cell wall modification"/>
    <property type="evidence" value="ECO:0007669"/>
    <property type="project" value="InterPro"/>
</dbReference>
<dbReference type="EMBL" id="JADFTS010000005">
    <property type="protein sequence ID" value="KAF9604654.1"/>
    <property type="molecule type" value="Genomic_DNA"/>
</dbReference>
<protein>
    <recommendedName>
        <fullName evidence="10">Pectinesterase</fullName>
    </recommendedName>
</protein>
<dbReference type="Pfam" id="PF17766">
    <property type="entry name" value="fn3_6"/>
    <property type="match status" value="1"/>
</dbReference>
<evidence type="ECO:0000256" key="5">
    <source>
        <dbReference type="ARBA" id="ARBA00023085"/>
    </source>
</evidence>
<dbReference type="Gene3D" id="2.60.40.2310">
    <property type="match status" value="1"/>
</dbReference>
<keyword evidence="3" id="KW-0732">Signal</keyword>
<dbReference type="Proteomes" id="UP000631114">
    <property type="component" value="Unassembled WGS sequence"/>
</dbReference>
<dbReference type="GO" id="GO:0045490">
    <property type="term" value="P:pectin catabolic process"/>
    <property type="evidence" value="ECO:0007669"/>
    <property type="project" value="UniProtKB-UniPathway"/>
</dbReference>
<feature type="domain" description="Pectinesterase catalytic" evidence="6">
    <location>
        <begin position="361"/>
        <end position="430"/>
    </location>
</feature>
<dbReference type="OrthoDB" id="4803627at2759"/>
<name>A0A835HU09_9MAGN</name>
<keyword evidence="5" id="KW-0063">Aspartyl esterase</keyword>
<gene>
    <name evidence="8" type="ORF">IFM89_008985</name>
</gene>
<feature type="domain" description="Subtilisin-like protease fibronectin type-III" evidence="7">
    <location>
        <begin position="71"/>
        <end position="160"/>
    </location>
</feature>
<keyword evidence="4" id="KW-0378">Hydrolase</keyword>
<evidence type="ECO:0000256" key="4">
    <source>
        <dbReference type="ARBA" id="ARBA00022801"/>
    </source>
</evidence>
<accession>A0A835HU09</accession>
<dbReference type="InterPro" id="IPR041469">
    <property type="entry name" value="Subtilisin-like_FN3"/>
</dbReference>
<dbReference type="Gene3D" id="2.160.20.10">
    <property type="entry name" value="Single-stranded right-handed beta-helix, Pectin lyase-like"/>
    <property type="match status" value="1"/>
</dbReference>
<sequence>MKTINEGESEFGYGVGQIDPVKAVNPGLLYDALEVDYAEMLCNLNYTADKIRIITGENITCNASKGGEALLNYPSMAVYYEPDSPITAYFPRSATNVGFANSTYKATISNQPSLNISVTPNVLSFKSLNEKQSFIVNITGGVRQRSRVVTAWLTWSDVLHYEGGDIVDTDCLEAEETTLLGLVSWVTKTIPCPPIPVIEVSWIEGHDVRVITSDADLLYIYVVSCFVNDNEGYTHLYLKISETVVISSDEDDSIEDNDIDSEDRYFSAGGGYYNRDYDSEGRDSGDGCPYSDDDNVHEFGGYTSRRKYKVEKVFDLAKWPDIEVYDKLDNLTKNRLRNPKPLSSIGLHTLSHSKNLAPPHGRDGAQVVAINVQGDQAAFFCCGFLTYQDILLANKLNKDKHFFKECFIQGSVDFIYSNGRSLFEDIRIPNAQRQMLKVPLHRKQEEGIQPLQGLKGYNTGYKGQAPIVQVVKVTPITSQMVNAITTIVPYGVDTPIRLRNSFKLLTDEVAPI</sequence>
<dbReference type="PANTHER" id="PTHR10795">
    <property type="entry name" value="PROPROTEIN CONVERTASE SUBTILISIN/KEXIN"/>
    <property type="match status" value="1"/>
</dbReference>